<evidence type="ECO:0000256" key="1">
    <source>
        <dbReference type="SAM" id="Phobius"/>
    </source>
</evidence>
<evidence type="ECO:0000313" key="3">
    <source>
        <dbReference type="Proteomes" id="UP001165679"/>
    </source>
</evidence>
<feature type="transmembrane region" description="Helical" evidence="1">
    <location>
        <begin position="130"/>
        <end position="150"/>
    </location>
</feature>
<gene>
    <name evidence="2" type="ORF">OL599_03750</name>
</gene>
<comment type="caution">
    <text evidence="2">The sequence shown here is derived from an EMBL/GenBank/DDBJ whole genome shotgun (WGS) entry which is preliminary data.</text>
</comment>
<sequence length="154" mass="17090">MITALLIVHGLIAVALLGAITHQTLAALAPAGAGTHSFFARFRRVPPASFANAFVVLYLLSVLLGSVIYLQFRTDVRPILERDREWQAIGLFDLKEHFITIGLGLLPVYWVCWRRPMPNDSGRTRTAVTAIFAFIVWWGFLMGHVLNNILGFGG</sequence>
<keyword evidence="1" id="KW-0812">Transmembrane</keyword>
<proteinExistence type="predicted"/>
<reference evidence="2" key="2">
    <citation type="submission" date="2022-10" db="EMBL/GenBank/DDBJ databases">
        <authorList>
            <person name="Trinh H.N."/>
        </authorList>
    </citation>
    <scope>NUCLEOTIDE SEQUENCE</scope>
    <source>
        <strain evidence="2">RN2-1</strain>
    </source>
</reference>
<keyword evidence="1" id="KW-1133">Transmembrane helix</keyword>
<protein>
    <submittedName>
        <fullName evidence="2">Uncharacterized protein</fullName>
    </submittedName>
</protein>
<dbReference type="AlphaFoldDB" id="A0AA41YQJ2"/>
<dbReference type="Proteomes" id="UP001165679">
    <property type="component" value="Unassembled WGS sequence"/>
</dbReference>
<dbReference type="RefSeq" id="WP_264712259.1">
    <property type="nucleotide sequence ID" value="NZ_JAPDNT010000001.1"/>
</dbReference>
<name>A0AA41YQJ2_9PROT</name>
<organism evidence="2 3">
    <name type="scientific">Limobrevibacterium gyesilva</name>
    <dbReference type="NCBI Taxonomy" id="2991712"/>
    <lineage>
        <taxon>Bacteria</taxon>
        <taxon>Pseudomonadati</taxon>
        <taxon>Pseudomonadota</taxon>
        <taxon>Alphaproteobacteria</taxon>
        <taxon>Acetobacterales</taxon>
        <taxon>Acetobacteraceae</taxon>
        <taxon>Limobrevibacterium</taxon>
    </lineage>
</organism>
<accession>A0AA41YQJ2</accession>
<feature type="transmembrane region" description="Helical" evidence="1">
    <location>
        <begin position="91"/>
        <end position="110"/>
    </location>
</feature>
<feature type="transmembrane region" description="Helical" evidence="1">
    <location>
        <begin position="50"/>
        <end position="70"/>
    </location>
</feature>
<reference evidence="2" key="1">
    <citation type="submission" date="2022-09" db="EMBL/GenBank/DDBJ databases">
        <title>Rhodovastum sp. nov. RN2-1 isolated from soil in Seongnam, South Korea.</title>
        <authorList>
            <person name="Le N.T."/>
        </authorList>
    </citation>
    <scope>NUCLEOTIDE SEQUENCE</scope>
    <source>
        <strain evidence="2">RN2-1</strain>
    </source>
</reference>
<keyword evidence="3" id="KW-1185">Reference proteome</keyword>
<keyword evidence="1" id="KW-0472">Membrane</keyword>
<dbReference type="EMBL" id="JAPDNT010000001">
    <property type="protein sequence ID" value="MCW3473682.1"/>
    <property type="molecule type" value="Genomic_DNA"/>
</dbReference>
<evidence type="ECO:0000313" key="2">
    <source>
        <dbReference type="EMBL" id="MCW3473682.1"/>
    </source>
</evidence>